<reference evidence="1" key="1">
    <citation type="journal article" date="2023" name="G3 (Bethesda)">
        <title>A reference genome for the long-term kleptoplast-retaining sea slug Elysia crispata morphotype clarki.</title>
        <authorList>
            <person name="Eastman K.E."/>
            <person name="Pendleton A.L."/>
            <person name="Shaikh M.A."/>
            <person name="Suttiyut T."/>
            <person name="Ogas R."/>
            <person name="Tomko P."/>
            <person name="Gavelis G."/>
            <person name="Widhalm J.R."/>
            <person name="Wisecaver J.H."/>
        </authorList>
    </citation>
    <scope>NUCLEOTIDE SEQUENCE</scope>
    <source>
        <strain evidence="1">ECLA1</strain>
    </source>
</reference>
<dbReference type="EMBL" id="JAWDGP010003216">
    <property type="protein sequence ID" value="KAK3776457.1"/>
    <property type="molecule type" value="Genomic_DNA"/>
</dbReference>
<protein>
    <submittedName>
        <fullName evidence="1">Uncharacterized protein</fullName>
    </submittedName>
</protein>
<dbReference type="Proteomes" id="UP001283361">
    <property type="component" value="Unassembled WGS sequence"/>
</dbReference>
<keyword evidence="2" id="KW-1185">Reference proteome</keyword>
<gene>
    <name evidence="1" type="ORF">RRG08_023809</name>
</gene>
<evidence type="ECO:0000313" key="2">
    <source>
        <dbReference type="Proteomes" id="UP001283361"/>
    </source>
</evidence>
<dbReference type="AlphaFoldDB" id="A0AAE0ZXJ7"/>
<name>A0AAE0ZXJ7_9GAST</name>
<proteinExistence type="predicted"/>
<evidence type="ECO:0000313" key="1">
    <source>
        <dbReference type="EMBL" id="KAK3776457.1"/>
    </source>
</evidence>
<accession>A0AAE0ZXJ7</accession>
<sequence length="73" mass="8551">MQQMAAWGIIAGFVHRYLELTDWKIREGMDLGGRGAMTVFRSIKLWPRFRCQLYHWTATIATDGLPHKKSRFP</sequence>
<organism evidence="1 2">
    <name type="scientific">Elysia crispata</name>
    <name type="common">lettuce slug</name>
    <dbReference type="NCBI Taxonomy" id="231223"/>
    <lineage>
        <taxon>Eukaryota</taxon>
        <taxon>Metazoa</taxon>
        <taxon>Spiralia</taxon>
        <taxon>Lophotrochozoa</taxon>
        <taxon>Mollusca</taxon>
        <taxon>Gastropoda</taxon>
        <taxon>Heterobranchia</taxon>
        <taxon>Euthyneura</taxon>
        <taxon>Panpulmonata</taxon>
        <taxon>Sacoglossa</taxon>
        <taxon>Placobranchoidea</taxon>
        <taxon>Plakobranchidae</taxon>
        <taxon>Elysia</taxon>
    </lineage>
</organism>
<comment type="caution">
    <text evidence="1">The sequence shown here is derived from an EMBL/GenBank/DDBJ whole genome shotgun (WGS) entry which is preliminary data.</text>
</comment>